<feature type="compositionally biased region" description="Basic and acidic residues" evidence="1">
    <location>
        <begin position="1"/>
        <end position="26"/>
    </location>
</feature>
<name>A0A3P6T7X4_LITSI</name>
<dbReference type="AlphaFoldDB" id="A0A3P6T7X4"/>
<keyword evidence="4" id="KW-1185">Reference proteome</keyword>
<accession>A0A3P6T7X4</accession>
<dbReference type="Pfam" id="PF00102">
    <property type="entry name" value="Y_phosphatase"/>
    <property type="match status" value="1"/>
</dbReference>
<proteinExistence type="predicted"/>
<dbReference type="OrthoDB" id="6058203at2759"/>
<feature type="compositionally biased region" description="Basic residues" evidence="1">
    <location>
        <begin position="61"/>
        <end position="72"/>
    </location>
</feature>
<dbReference type="Gene3D" id="3.90.190.10">
    <property type="entry name" value="Protein tyrosine phosphatase superfamily"/>
    <property type="match status" value="1"/>
</dbReference>
<dbReference type="SUPFAM" id="SSF52799">
    <property type="entry name" value="(Phosphotyrosine protein) phosphatases II"/>
    <property type="match status" value="1"/>
</dbReference>
<sequence length="198" mass="23671">MMMEKFKKMKLRQKEIRNAATARKETLPSVKSKRESRRGKDGNEKSSRDEKSDFFSTFSLRSRRERKQKKREKVNESKSKRERKKSPEKKPTEEKSRKKKIREFPITDEQKENYLNFLLETFGIGVEGIIKQYRTDLKTYIPPNMSHTAFDQNMKKNRYKDVLCIDETRVILQDKNADYIHANYVRGDPFLNSFICTQ</sequence>
<gene>
    <name evidence="3" type="ORF">NLS_LOCUS6532</name>
</gene>
<dbReference type="InterPro" id="IPR029021">
    <property type="entry name" value="Prot-tyrosine_phosphatase-like"/>
</dbReference>
<dbReference type="STRING" id="42156.A0A3P6T7X4"/>
<reference evidence="3 4" key="1">
    <citation type="submission" date="2018-08" db="EMBL/GenBank/DDBJ databases">
        <authorList>
            <person name="Laetsch R D."/>
            <person name="Stevens L."/>
            <person name="Kumar S."/>
            <person name="Blaxter L. M."/>
        </authorList>
    </citation>
    <scope>NUCLEOTIDE SEQUENCE [LARGE SCALE GENOMIC DNA]</scope>
</reference>
<dbReference type="InterPro" id="IPR000242">
    <property type="entry name" value="PTP_cat"/>
</dbReference>
<dbReference type="InterPro" id="IPR052782">
    <property type="entry name" value="Oocyte-zygote_transition_reg"/>
</dbReference>
<evidence type="ECO:0000256" key="1">
    <source>
        <dbReference type="SAM" id="MobiDB-lite"/>
    </source>
</evidence>
<dbReference type="PROSITE" id="PS50055">
    <property type="entry name" value="TYR_PHOSPHATASE_PTP"/>
    <property type="match status" value="1"/>
</dbReference>
<dbReference type="GO" id="GO:0004725">
    <property type="term" value="F:protein tyrosine phosphatase activity"/>
    <property type="evidence" value="ECO:0007669"/>
    <property type="project" value="InterPro"/>
</dbReference>
<feature type="non-terminal residue" evidence="3">
    <location>
        <position position="198"/>
    </location>
</feature>
<feature type="compositionally biased region" description="Basic and acidic residues" evidence="1">
    <location>
        <begin position="38"/>
        <end position="53"/>
    </location>
</feature>
<feature type="domain" description="Tyrosine-protein phosphatase" evidence="2">
    <location>
        <begin position="152"/>
        <end position="198"/>
    </location>
</feature>
<dbReference type="PANTHER" id="PTHR46163">
    <property type="entry name" value="TYROSINE-PROTEIN PHOSPHATASE-RELATED"/>
    <property type="match status" value="1"/>
</dbReference>
<evidence type="ECO:0000259" key="2">
    <source>
        <dbReference type="PROSITE" id="PS50055"/>
    </source>
</evidence>
<feature type="compositionally biased region" description="Basic and acidic residues" evidence="1">
    <location>
        <begin position="88"/>
        <end position="104"/>
    </location>
</feature>
<evidence type="ECO:0000313" key="3">
    <source>
        <dbReference type="EMBL" id="VDK84166.1"/>
    </source>
</evidence>
<dbReference type="Proteomes" id="UP000277928">
    <property type="component" value="Unassembled WGS sequence"/>
</dbReference>
<protein>
    <recommendedName>
        <fullName evidence="2">Tyrosine-protein phosphatase domain-containing protein</fullName>
    </recommendedName>
</protein>
<organism evidence="3 4">
    <name type="scientific">Litomosoides sigmodontis</name>
    <name type="common">Filarial nematode worm</name>
    <dbReference type="NCBI Taxonomy" id="42156"/>
    <lineage>
        <taxon>Eukaryota</taxon>
        <taxon>Metazoa</taxon>
        <taxon>Ecdysozoa</taxon>
        <taxon>Nematoda</taxon>
        <taxon>Chromadorea</taxon>
        <taxon>Rhabditida</taxon>
        <taxon>Spirurina</taxon>
        <taxon>Spiruromorpha</taxon>
        <taxon>Filarioidea</taxon>
        <taxon>Onchocercidae</taxon>
        <taxon>Litomosoides</taxon>
    </lineage>
</organism>
<evidence type="ECO:0000313" key="4">
    <source>
        <dbReference type="Proteomes" id="UP000277928"/>
    </source>
</evidence>
<feature type="region of interest" description="Disordered" evidence="1">
    <location>
        <begin position="1"/>
        <end position="104"/>
    </location>
</feature>
<dbReference type="EMBL" id="UYRX01000583">
    <property type="protein sequence ID" value="VDK84166.1"/>
    <property type="molecule type" value="Genomic_DNA"/>
</dbReference>